<dbReference type="InterPro" id="IPR058582">
    <property type="entry name" value="KH_NusA_2nd"/>
</dbReference>
<evidence type="ECO:0000256" key="1">
    <source>
        <dbReference type="ARBA" id="ARBA00022472"/>
    </source>
</evidence>
<comment type="similarity">
    <text evidence="7">Belongs to the NusA family.</text>
</comment>
<dbReference type="SMART" id="SM00322">
    <property type="entry name" value="KH"/>
    <property type="match status" value="1"/>
</dbReference>
<dbReference type="Proteomes" id="UP000176770">
    <property type="component" value="Unassembled WGS sequence"/>
</dbReference>
<dbReference type="GO" id="GO:0005829">
    <property type="term" value="C:cytosol"/>
    <property type="evidence" value="ECO:0007669"/>
    <property type="project" value="TreeGrafter"/>
</dbReference>
<dbReference type="PROSITE" id="PS50126">
    <property type="entry name" value="S1"/>
    <property type="match status" value="1"/>
</dbReference>
<proteinExistence type="inferred from homology"/>
<dbReference type="EMBL" id="MHOK01000005">
    <property type="protein sequence ID" value="OGZ62204.1"/>
    <property type="molecule type" value="Genomic_DNA"/>
</dbReference>
<dbReference type="CDD" id="cd02134">
    <property type="entry name" value="KH-II_NusA_rpt1"/>
    <property type="match status" value="1"/>
</dbReference>
<dbReference type="Gene3D" id="3.30.1480.10">
    <property type="entry name" value="NusA, N-terminal domain"/>
    <property type="match status" value="1"/>
</dbReference>
<dbReference type="CDD" id="cd22529">
    <property type="entry name" value="KH-II_NusA_rpt2"/>
    <property type="match status" value="1"/>
</dbReference>
<dbReference type="STRING" id="1802165.A3F94_02645"/>
<dbReference type="PROSITE" id="PS50084">
    <property type="entry name" value="KH_TYPE_1"/>
    <property type="match status" value="1"/>
</dbReference>
<dbReference type="SUPFAM" id="SSF69705">
    <property type="entry name" value="Transcription factor NusA, N-terminal domain"/>
    <property type="match status" value="1"/>
</dbReference>
<evidence type="ECO:0000259" key="9">
    <source>
        <dbReference type="PROSITE" id="PS50126"/>
    </source>
</evidence>
<dbReference type="SUPFAM" id="SSF50249">
    <property type="entry name" value="Nucleic acid-binding proteins"/>
    <property type="match status" value="1"/>
</dbReference>
<dbReference type="HAMAP" id="MF_00945_B">
    <property type="entry name" value="NusA_B"/>
    <property type="match status" value="1"/>
</dbReference>
<evidence type="ECO:0000256" key="2">
    <source>
        <dbReference type="ARBA" id="ARBA00022490"/>
    </source>
</evidence>
<keyword evidence="1 7" id="KW-0806">Transcription termination</keyword>
<dbReference type="SUPFAM" id="SSF54814">
    <property type="entry name" value="Prokaryotic type KH domain (KH-domain type II)"/>
    <property type="match status" value="2"/>
</dbReference>
<reference evidence="10 11" key="1">
    <citation type="journal article" date="2016" name="Nat. Commun.">
        <title>Thousands of microbial genomes shed light on interconnected biogeochemical processes in an aquifer system.</title>
        <authorList>
            <person name="Anantharaman K."/>
            <person name="Brown C.T."/>
            <person name="Hug L.A."/>
            <person name="Sharon I."/>
            <person name="Castelle C.J."/>
            <person name="Probst A.J."/>
            <person name="Thomas B.C."/>
            <person name="Singh A."/>
            <person name="Wilkins M.J."/>
            <person name="Karaoz U."/>
            <person name="Brodie E.L."/>
            <person name="Williams K.H."/>
            <person name="Hubbard S.S."/>
            <person name="Banfield J.F."/>
        </authorList>
    </citation>
    <scope>NUCLEOTIDE SEQUENCE [LARGE SCALE GENOMIC DNA]</scope>
</reference>
<comment type="subcellular location">
    <subcellularLocation>
        <location evidence="7">Cytoplasm</location>
    </subcellularLocation>
</comment>
<feature type="compositionally biased region" description="Acidic residues" evidence="8">
    <location>
        <begin position="432"/>
        <end position="446"/>
    </location>
</feature>
<dbReference type="InterPro" id="IPR013735">
    <property type="entry name" value="TF_NusA_N"/>
</dbReference>
<keyword evidence="6 7" id="KW-0804">Transcription</keyword>
<dbReference type="FunFam" id="3.30.300.20:FF:000005">
    <property type="entry name" value="Transcription termination/antitermination protein NusA"/>
    <property type="match status" value="1"/>
</dbReference>
<dbReference type="AlphaFoldDB" id="A0A1G2HI77"/>
<dbReference type="PANTHER" id="PTHR22648">
    <property type="entry name" value="TRANSCRIPTION TERMINATION FACTOR NUSA"/>
    <property type="match status" value="1"/>
</dbReference>
<dbReference type="GO" id="GO:0003723">
    <property type="term" value="F:RNA binding"/>
    <property type="evidence" value="ECO:0007669"/>
    <property type="project" value="UniProtKB-UniRule"/>
</dbReference>
<dbReference type="InterPro" id="IPR004087">
    <property type="entry name" value="KH_dom"/>
</dbReference>
<dbReference type="Gene3D" id="2.40.50.140">
    <property type="entry name" value="Nucleic acid-binding proteins"/>
    <property type="match status" value="1"/>
</dbReference>
<dbReference type="Pfam" id="PF26594">
    <property type="entry name" value="KH_NusA_2nd"/>
    <property type="match status" value="1"/>
</dbReference>
<dbReference type="InterPro" id="IPR003029">
    <property type="entry name" value="S1_domain"/>
</dbReference>
<dbReference type="GO" id="GO:0031564">
    <property type="term" value="P:transcription antitermination"/>
    <property type="evidence" value="ECO:0007669"/>
    <property type="project" value="UniProtKB-UniRule"/>
</dbReference>
<accession>A0A1G2HI77</accession>
<dbReference type="GO" id="GO:0003700">
    <property type="term" value="F:DNA-binding transcription factor activity"/>
    <property type="evidence" value="ECO:0007669"/>
    <property type="project" value="InterPro"/>
</dbReference>
<comment type="caution">
    <text evidence="10">The sequence shown here is derived from an EMBL/GenBank/DDBJ whole genome shotgun (WGS) entry which is preliminary data.</text>
</comment>
<evidence type="ECO:0000256" key="4">
    <source>
        <dbReference type="ARBA" id="ARBA00022884"/>
    </source>
</evidence>
<feature type="domain" description="S1 motif" evidence="9">
    <location>
        <begin position="185"/>
        <end position="249"/>
    </location>
</feature>
<dbReference type="NCBIfam" id="TIGR01953">
    <property type="entry name" value="NusA"/>
    <property type="match status" value="1"/>
</dbReference>
<keyword evidence="5 7" id="KW-0805">Transcription regulation</keyword>
<dbReference type="InterPro" id="IPR010213">
    <property type="entry name" value="TF_NusA"/>
</dbReference>
<dbReference type="SMART" id="SM00316">
    <property type="entry name" value="S1"/>
    <property type="match status" value="1"/>
</dbReference>
<dbReference type="InterPro" id="IPR009019">
    <property type="entry name" value="KH_sf_prok-type"/>
</dbReference>
<dbReference type="InterPro" id="IPR025249">
    <property type="entry name" value="TF_NusA_KH_1st"/>
</dbReference>
<evidence type="ECO:0000313" key="10">
    <source>
        <dbReference type="EMBL" id="OGZ62204.1"/>
    </source>
</evidence>
<gene>
    <name evidence="7" type="primary">nusA</name>
    <name evidence="10" type="ORF">A3F94_02645</name>
</gene>
<dbReference type="Gene3D" id="3.30.300.20">
    <property type="match status" value="2"/>
</dbReference>
<dbReference type="Pfam" id="PF13184">
    <property type="entry name" value="KH_NusA_1st"/>
    <property type="match status" value="1"/>
</dbReference>
<evidence type="ECO:0000256" key="7">
    <source>
        <dbReference type="HAMAP-Rule" id="MF_00945"/>
    </source>
</evidence>
<dbReference type="FunFam" id="3.30.300.20:FF:000002">
    <property type="entry name" value="Transcription termination/antitermination protein NusA"/>
    <property type="match status" value="1"/>
</dbReference>
<evidence type="ECO:0000313" key="11">
    <source>
        <dbReference type="Proteomes" id="UP000176770"/>
    </source>
</evidence>
<dbReference type="PANTHER" id="PTHR22648:SF0">
    <property type="entry name" value="TRANSCRIPTION TERMINATION_ANTITERMINATION PROTEIN NUSA"/>
    <property type="match status" value="1"/>
</dbReference>
<comment type="function">
    <text evidence="7">Participates in both transcription termination and antitermination.</text>
</comment>
<dbReference type="InterPro" id="IPR012340">
    <property type="entry name" value="NA-bd_OB-fold"/>
</dbReference>
<feature type="compositionally biased region" description="Basic residues" evidence="8">
    <location>
        <begin position="452"/>
        <end position="470"/>
    </location>
</feature>
<protein>
    <recommendedName>
        <fullName evidence="7">Transcription termination/antitermination protein NusA</fullName>
    </recommendedName>
</protein>
<sequence>MERAFLVKTYMIDLKNFISAVSQIEEEKGISREKILETVELAIAAAYKKDYGQRGQIIKAKLDSATGKFDIWQEKIVVNEDMIKSEEELEEEARLREAGELPEINEEDDEDMQKKVRFNEEKHIMVDEAKKINSKAQPEDVLRFDLDVREDFGRIAAQTAKQVIIQRIREAEREAVFEEYEEKIDSIVSGVVQRIEGNTIFFDLGKTTGIMLAKDRMPRERYRIGQRMRLYLAELEQGQRGPQIFVSRSHPKILSRLFELEVPEIGTGTVEIKAVAREAGSRSKIAVMSNEDGVDPIGSCVGQRGTRVTAVIHELGGEKIDIIEWKQDSEEFIANSLSPAKVLSAKIGRNRAEVTVAEDQLSLAIGKEGQNVRLAAKLTGWKIDIVSKETGEVEETSEEAEQRVEEEGETVVSENFKKTETAESPKNLGAEAEAEASVEKTDEDLVGENKKSKTGTKIKKKKGSVKKLKS</sequence>
<dbReference type="InterPro" id="IPR036555">
    <property type="entry name" value="NusA_N_sf"/>
</dbReference>
<name>A0A1G2HI77_9BACT</name>
<dbReference type="GO" id="GO:0006353">
    <property type="term" value="P:DNA-templated transcription termination"/>
    <property type="evidence" value="ECO:0007669"/>
    <property type="project" value="UniProtKB-UniRule"/>
</dbReference>
<evidence type="ECO:0000256" key="3">
    <source>
        <dbReference type="ARBA" id="ARBA00022814"/>
    </source>
</evidence>
<comment type="subunit">
    <text evidence="7">Monomer. Binds directly to the core enzyme of the DNA-dependent RNA polymerase and to nascent RNA.</text>
</comment>
<evidence type="ECO:0000256" key="5">
    <source>
        <dbReference type="ARBA" id="ARBA00023015"/>
    </source>
</evidence>
<keyword evidence="2 7" id="KW-0963">Cytoplasm</keyword>
<evidence type="ECO:0000256" key="6">
    <source>
        <dbReference type="ARBA" id="ARBA00023163"/>
    </source>
</evidence>
<dbReference type="CDD" id="cd04455">
    <property type="entry name" value="S1_NusA"/>
    <property type="match status" value="1"/>
</dbReference>
<feature type="region of interest" description="Disordered" evidence="8">
    <location>
        <begin position="392"/>
        <end position="470"/>
    </location>
</feature>
<dbReference type="InterPro" id="IPR030842">
    <property type="entry name" value="TF_NusA_bacterial"/>
</dbReference>
<dbReference type="InterPro" id="IPR015946">
    <property type="entry name" value="KH_dom-like_a/b"/>
</dbReference>
<keyword evidence="4 7" id="KW-0694">RNA-binding</keyword>
<dbReference type="Pfam" id="PF08529">
    <property type="entry name" value="NusA_N"/>
    <property type="match status" value="1"/>
</dbReference>
<keyword evidence="3 7" id="KW-0889">Transcription antitermination</keyword>
<organism evidence="10 11">
    <name type="scientific">Candidatus Spechtbacteria bacterium RIFCSPLOWO2_12_FULL_38_22</name>
    <dbReference type="NCBI Taxonomy" id="1802165"/>
    <lineage>
        <taxon>Bacteria</taxon>
        <taxon>Candidatus Spechtiibacteriota</taxon>
    </lineage>
</organism>
<evidence type="ECO:0000256" key="8">
    <source>
        <dbReference type="SAM" id="MobiDB-lite"/>
    </source>
</evidence>